<evidence type="ECO:0000256" key="1">
    <source>
        <dbReference type="SAM" id="MobiDB-lite"/>
    </source>
</evidence>
<dbReference type="Proteomes" id="UP000492821">
    <property type="component" value="Unassembled WGS sequence"/>
</dbReference>
<proteinExistence type="predicted"/>
<organism evidence="2 3">
    <name type="scientific">Panagrellus redivivus</name>
    <name type="common">Microworm</name>
    <dbReference type="NCBI Taxonomy" id="6233"/>
    <lineage>
        <taxon>Eukaryota</taxon>
        <taxon>Metazoa</taxon>
        <taxon>Ecdysozoa</taxon>
        <taxon>Nematoda</taxon>
        <taxon>Chromadorea</taxon>
        <taxon>Rhabditida</taxon>
        <taxon>Tylenchina</taxon>
        <taxon>Panagrolaimomorpha</taxon>
        <taxon>Panagrolaimoidea</taxon>
        <taxon>Panagrolaimidae</taxon>
        <taxon>Panagrellus</taxon>
    </lineage>
</organism>
<dbReference type="AlphaFoldDB" id="A0A7E4VW87"/>
<keyword evidence="2" id="KW-1185">Reference proteome</keyword>
<protein>
    <submittedName>
        <fullName evidence="3">SET domain-containing protein</fullName>
    </submittedName>
</protein>
<accession>A0A7E4VW87</accession>
<feature type="compositionally biased region" description="Acidic residues" evidence="1">
    <location>
        <begin position="109"/>
        <end position="136"/>
    </location>
</feature>
<reference evidence="2" key="1">
    <citation type="journal article" date="2013" name="Genetics">
        <title>The draft genome and transcriptome of Panagrellus redivivus are shaped by the harsh demands of a free-living lifestyle.</title>
        <authorList>
            <person name="Srinivasan J."/>
            <person name="Dillman A.R."/>
            <person name="Macchietto M.G."/>
            <person name="Heikkinen L."/>
            <person name="Lakso M."/>
            <person name="Fracchia K.M."/>
            <person name="Antoshechkin I."/>
            <person name="Mortazavi A."/>
            <person name="Wong G."/>
            <person name="Sternberg P.W."/>
        </authorList>
    </citation>
    <scope>NUCLEOTIDE SEQUENCE [LARGE SCALE GENOMIC DNA]</scope>
    <source>
        <strain evidence="2">MT8872</strain>
    </source>
</reference>
<name>A0A7E4VW87_PANRE</name>
<evidence type="ECO:0000313" key="2">
    <source>
        <dbReference type="Proteomes" id="UP000492821"/>
    </source>
</evidence>
<reference evidence="3" key="2">
    <citation type="submission" date="2020-10" db="UniProtKB">
        <authorList>
            <consortium name="WormBaseParasite"/>
        </authorList>
    </citation>
    <scope>IDENTIFICATION</scope>
</reference>
<dbReference type="WBParaSite" id="Pan_g4125.t1">
    <property type="protein sequence ID" value="Pan_g4125.t1"/>
    <property type="gene ID" value="Pan_g4125"/>
</dbReference>
<sequence>STVKLYGEMQMSEDDVMAFYPELLNYLIPEFNLFNDNFNKEWIHSIILAAWFHTHPDYCYLLDVNNEDGGMNLRMVLDSSGAKSLDHSSAGPFDDWSDYLHEVAGFDMENGDEEELEDSDDENNDFDDLPIDNDDE</sequence>
<evidence type="ECO:0000313" key="3">
    <source>
        <dbReference type="WBParaSite" id="Pan_g4125.t1"/>
    </source>
</evidence>
<feature type="region of interest" description="Disordered" evidence="1">
    <location>
        <begin position="107"/>
        <end position="136"/>
    </location>
</feature>